<organism evidence="16 17">
    <name type="scientific">Prosthecobacter algae</name>
    <dbReference type="NCBI Taxonomy" id="1144682"/>
    <lineage>
        <taxon>Bacteria</taxon>
        <taxon>Pseudomonadati</taxon>
        <taxon>Verrucomicrobiota</taxon>
        <taxon>Verrucomicrobiia</taxon>
        <taxon>Verrucomicrobiales</taxon>
        <taxon>Verrucomicrobiaceae</taxon>
        <taxon>Prosthecobacter</taxon>
    </lineage>
</organism>
<comment type="cofactor">
    <cofactor evidence="2">
        <name>Cu(2+)</name>
        <dbReference type="ChEBI" id="CHEBI:29036"/>
    </cofactor>
</comment>
<comment type="subunit">
    <text evidence="4">Homotrimer.</text>
</comment>
<comment type="catalytic activity">
    <reaction evidence="13">
        <text>nitric oxide + Fe(III)-[cytochrome c] + H2O = Fe(II)-[cytochrome c] + nitrite + 2 H(+)</text>
        <dbReference type="Rhea" id="RHEA:15233"/>
        <dbReference type="Rhea" id="RHEA-COMP:10350"/>
        <dbReference type="Rhea" id="RHEA-COMP:14399"/>
        <dbReference type="ChEBI" id="CHEBI:15377"/>
        <dbReference type="ChEBI" id="CHEBI:15378"/>
        <dbReference type="ChEBI" id="CHEBI:16301"/>
        <dbReference type="ChEBI" id="CHEBI:16480"/>
        <dbReference type="ChEBI" id="CHEBI:29033"/>
        <dbReference type="ChEBI" id="CHEBI:29034"/>
        <dbReference type="EC" id="1.7.2.1"/>
    </reaction>
</comment>
<evidence type="ECO:0000256" key="7">
    <source>
        <dbReference type="ARBA" id="ARBA00022617"/>
    </source>
</evidence>
<dbReference type="SUPFAM" id="SSF46626">
    <property type="entry name" value="Cytochrome c"/>
    <property type="match status" value="1"/>
</dbReference>
<dbReference type="Gene3D" id="1.10.760.10">
    <property type="entry name" value="Cytochrome c-like domain"/>
    <property type="match status" value="1"/>
</dbReference>
<dbReference type="Gene3D" id="2.60.40.420">
    <property type="entry name" value="Cupredoxins - blue copper proteins"/>
    <property type="match status" value="2"/>
</dbReference>
<evidence type="ECO:0000259" key="15">
    <source>
        <dbReference type="PROSITE" id="PS51007"/>
    </source>
</evidence>
<keyword evidence="8 14" id="KW-0479">Metal-binding</keyword>
<dbReference type="EC" id="1.7.2.1" evidence="5"/>
<keyword evidence="7 14" id="KW-0349">Heme</keyword>
<dbReference type="InterPro" id="IPR011707">
    <property type="entry name" value="Cu-oxidase-like_N"/>
</dbReference>
<evidence type="ECO:0000256" key="14">
    <source>
        <dbReference type="PROSITE-ProRule" id="PRU00433"/>
    </source>
</evidence>
<accession>A0ABP9PTY1</accession>
<evidence type="ECO:0000256" key="12">
    <source>
        <dbReference type="ARBA" id="ARBA00023008"/>
    </source>
</evidence>
<reference evidence="17" key="1">
    <citation type="journal article" date="2019" name="Int. J. Syst. Evol. Microbiol.">
        <title>The Global Catalogue of Microorganisms (GCM) 10K type strain sequencing project: providing services to taxonomists for standard genome sequencing and annotation.</title>
        <authorList>
            <consortium name="The Broad Institute Genomics Platform"/>
            <consortium name="The Broad Institute Genome Sequencing Center for Infectious Disease"/>
            <person name="Wu L."/>
            <person name="Ma J."/>
        </authorList>
    </citation>
    <scope>NUCLEOTIDE SEQUENCE [LARGE SCALE GENOMIC DNA]</scope>
    <source>
        <strain evidence="17">JCM 18053</strain>
    </source>
</reference>
<dbReference type="InterPro" id="IPR001287">
    <property type="entry name" value="NO2-reductase_Cu"/>
</dbReference>
<dbReference type="CDD" id="cd11020">
    <property type="entry name" value="CuRO_1_CuNIR"/>
    <property type="match status" value="1"/>
</dbReference>
<comment type="caution">
    <text evidence="16">The sequence shown here is derived from an EMBL/GenBank/DDBJ whole genome shotgun (WGS) entry which is preliminary data.</text>
</comment>
<dbReference type="SUPFAM" id="SSF49503">
    <property type="entry name" value="Cupredoxins"/>
    <property type="match status" value="2"/>
</dbReference>
<evidence type="ECO:0000256" key="5">
    <source>
        <dbReference type="ARBA" id="ARBA00011882"/>
    </source>
</evidence>
<keyword evidence="12" id="KW-0186">Copper</keyword>
<evidence type="ECO:0000256" key="2">
    <source>
        <dbReference type="ARBA" id="ARBA00001973"/>
    </source>
</evidence>
<dbReference type="EMBL" id="BAABIA010000012">
    <property type="protein sequence ID" value="GAA5149005.1"/>
    <property type="molecule type" value="Genomic_DNA"/>
</dbReference>
<name>A0ABP9PTY1_9BACT</name>
<evidence type="ECO:0000256" key="11">
    <source>
        <dbReference type="ARBA" id="ARBA00023004"/>
    </source>
</evidence>
<dbReference type="PROSITE" id="PS51007">
    <property type="entry name" value="CYTC"/>
    <property type="match status" value="1"/>
</dbReference>
<dbReference type="PRINTS" id="PR00695">
    <property type="entry name" value="CUNO2RDTASE"/>
</dbReference>
<evidence type="ECO:0000256" key="8">
    <source>
        <dbReference type="ARBA" id="ARBA00022723"/>
    </source>
</evidence>
<evidence type="ECO:0000256" key="10">
    <source>
        <dbReference type="ARBA" id="ARBA00023002"/>
    </source>
</evidence>
<dbReference type="InterPro" id="IPR008972">
    <property type="entry name" value="Cupredoxin"/>
</dbReference>
<dbReference type="InterPro" id="IPR051459">
    <property type="entry name" value="Cytochrome_c-type_DH"/>
</dbReference>
<evidence type="ECO:0000313" key="17">
    <source>
        <dbReference type="Proteomes" id="UP001499852"/>
    </source>
</evidence>
<sequence>MKTTSRLLLTGLVTTLLTQCGDKELSPNEKMSQATFIKAMESYETAPAAVPAPTGDALANPTKQQDKPVLGTENAVLTDAPNVPPPITRDHPTKVTIKLEVVELVKRMADGVDYTFWTFGGSVPGKFIRIRQNDEVEFHLMNRPDSKMPHNIDLHAVTGPGGGAAASFTAPGHASVFSFKALNPGLYVYHCATAPVGMHVANGMYGLILIEPIGGLPKVDKEFYVFQSEFYTKGPHGEAGLQPFSMEKALTEIPDYVVFNGSVGAMAGDNAVQAAVGEKVRLFVGNGGPNLVSSFHVIGEIFDNVYLEGGAKPAQHQVQTTMIPAGGSAIVEFGLEVPGTYILVDHSIFRAFNKGAVGMIKVSGPENKLVYSGKQDDRIYQMEGSTIQSIAQASTQQAPAANKEERIARGKMLYTSICMACHQPEGQGIPKAFPPVAKSDYLNADPKRAIATVLHGLQGKVTVNGETYESIMPQLGLNDEQVANALTYVYNNWGNNGTEVLPAMVKEVRATVPPPATAPGAH</sequence>
<evidence type="ECO:0000256" key="6">
    <source>
        <dbReference type="ARBA" id="ARBA00017290"/>
    </source>
</evidence>
<keyword evidence="17" id="KW-1185">Reference proteome</keyword>
<dbReference type="InterPro" id="IPR036909">
    <property type="entry name" value="Cyt_c-like_dom_sf"/>
</dbReference>
<dbReference type="PANTHER" id="PTHR35008">
    <property type="entry name" value="BLL4482 PROTEIN-RELATED"/>
    <property type="match status" value="1"/>
</dbReference>
<feature type="domain" description="Cytochrome c" evidence="15">
    <location>
        <begin position="405"/>
        <end position="493"/>
    </location>
</feature>
<dbReference type="Proteomes" id="UP001499852">
    <property type="component" value="Unassembled WGS sequence"/>
</dbReference>
<dbReference type="PANTHER" id="PTHR35008:SF4">
    <property type="entry name" value="BLL4482 PROTEIN"/>
    <property type="match status" value="1"/>
</dbReference>
<dbReference type="Pfam" id="PF07732">
    <property type="entry name" value="Cu-oxidase_3"/>
    <property type="match status" value="1"/>
</dbReference>
<evidence type="ECO:0000313" key="16">
    <source>
        <dbReference type="EMBL" id="GAA5149005.1"/>
    </source>
</evidence>
<dbReference type="InterPro" id="IPR009056">
    <property type="entry name" value="Cyt_c-like_dom"/>
</dbReference>
<proteinExistence type="inferred from homology"/>
<dbReference type="NCBIfam" id="TIGR02376">
    <property type="entry name" value="Cu_nitrite_red"/>
    <property type="match status" value="1"/>
</dbReference>
<keyword evidence="10" id="KW-0560">Oxidoreductase</keyword>
<gene>
    <name evidence="16" type="primary">nirK</name>
    <name evidence="16" type="ORF">GCM10023213_46100</name>
</gene>
<evidence type="ECO:0000256" key="9">
    <source>
        <dbReference type="ARBA" id="ARBA00022737"/>
    </source>
</evidence>
<protein>
    <recommendedName>
        <fullName evidence="6">Copper-containing nitrite reductase</fullName>
        <ecNumber evidence="5">1.7.2.1</ecNumber>
    </recommendedName>
</protein>
<dbReference type="CDD" id="cd04208">
    <property type="entry name" value="CuRO_2_CuNIR"/>
    <property type="match status" value="1"/>
</dbReference>
<evidence type="ECO:0000256" key="13">
    <source>
        <dbReference type="ARBA" id="ARBA00049340"/>
    </source>
</evidence>
<comment type="similarity">
    <text evidence="3">Belongs to the multicopper oxidase family.</text>
</comment>
<evidence type="ECO:0000256" key="1">
    <source>
        <dbReference type="ARBA" id="ARBA00001960"/>
    </source>
</evidence>
<keyword evidence="11 14" id="KW-0408">Iron</keyword>
<comment type="cofactor">
    <cofactor evidence="1">
        <name>Cu(+)</name>
        <dbReference type="ChEBI" id="CHEBI:49552"/>
    </cofactor>
</comment>
<keyword evidence="9" id="KW-0677">Repeat</keyword>
<evidence type="ECO:0000256" key="3">
    <source>
        <dbReference type="ARBA" id="ARBA00010609"/>
    </source>
</evidence>
<evidence type="ECO:0000256" key="4">
    <source>
        <dbReference type="ARBA" id="ARBA00011233"/>
    </source>
</evidence>
<dbReference type="Pfam" id="PF00034">
    <property type="entry name" value="Cytochrom_C"/>
    <property type="match status" value="1"/>
</dbReference>